<protein>
    <submittedName>
        <fullName evidence="7">Transcriptional regulator, TetR family</fullName>
    </submittedName>
</protein>
<reference evidence="7 8" key="1">
    <citation type="submission" date="2017-04" db="EMBL/GenBank/DDBJ databases">
        <authorList>
            <person name="Afonso C.L."/>
            <person name="Miller P.J."/>
            <person name="Scott M.A."/>
            <person name="Spackman E."/>
            <person name="Goraichik I."/>
            <person name="Dimitrov K.M."/>
            <person name="Suarez D.L."/>
            <person name="Swayne D.E."/>
        </authorList>
    </citation>
    <scope>NUCLEOTIDE SEQUENCE [LARGE SCALE GENOMIC DNA]</scope>
    <source>
        <strain evidence="7 8">DSM 26133</strain>
    </source>
</reference>
<gene>
    <name evidence="7" type="ORF">SAMN04488029_1297</name>
</gene>
<dbReference type="STRING" id="692418.SAMN04488029_1297"/>
<dbReference type="RefSeq" id="WP_084371571.1">
    <property type="nucleotide sequence ID" value="NZ_FWYF01000001.1"/>
</dbReference>
<sequence length="208" mass="24403">MSNDTKEKILEIAEGLFNRYGVRSVSMDDIARELSISKKTIYQYFKDKDELVTLFAKAHIERNRLEVNTARDETENAIKEMFNLSACIRDHVKTVNPSMIFDLQKYHPVAWEMWVAYKNEYIKGTILDTIARGKKEGYFREDLNAEILATYRVETIEMTFDGKVFPREKFDFTEVQMTLFDHFVRGLMTVKGQELYNSLIDAKSYESN</sequence>
<dbReference type="GO" id="GO:0000976">
    <property type="term" value="F:transcription cis-regulatory region binding"/>
    <property type="evidence" value="ECO:0007669"/>
    <property type="project" value="TreeGrafter"/>
</dbReference>
<dbReference type="InterPro" id="IPR009057">
    <property type="entry name" value="Homeodomain-like_sf"/>
</dbReference>
<organism evidence="7 8">
    <name type="scientific">Reichenbachiella faecimaris</name>
    <dbReference type="NCBI Taxonomy" id="692418"/>
    <lineage>
        <taxon>Bacteria</taxon>
        <taxon>Pseudomonadati</taxon>
        <taxon>Bacteroidota</taxon>
        <taxon>Cytophagia</taxon>
        <taxon>Cytophagales</taxon>
        <taxon>Reichenbachiellaceae</taxon>
        <taxon>Reichenbachiella</taxon>
    </lineage>
</organism>
<feature type="DNA-binding region" description="H-T-H motif" evidence="5">
    <location>
        <begin position="26"/>
        <end position="45"/>
    </location>
</feature>
<dbReference type="SUPFAM" id="SSF46689">
    <property type="entry name" value="Homeodomain-like"/>
    <property type="match status" value="1"/>
</dbReference>
<dbReference type="InterPro" id="IPR050109">
    <property type="entry name" value="HTH-type_TetR-like_transc_reg"/>
</dbReference>
<evidence type="ECO:0000256" key="3">
    <source>
        <dbReference type="ARBA" id="ARBA00023125"/>
    </source>
</evidence>
<dbReference type="Proteomes" id="UP000192472">
    <property type="component" value="Unassembled WGS sequence"/>
</dbReference>
<dbReference type="AlphaFoldDB" id="A0A1W2G8E1"/>
<dbReference type="Gene3D" id="1.10.10.60">
    <property type="entry name" value="Homeodomain-like"/>
    <property type="match status" value="1"/>
</dbReference>
<evidence type="ECO:0000259" key="6">
    <source>
        <dbReference type="PROSITE" id="PS50977"/>
    </source>
</evidence>
<keyword evidence="4" id="KW-0804">Transcription</keyword>
<dbReference type="OrthoDB" id="881297at2"/>
<keyword evidence="8" id="KW-1185">Reference proteome</keyword>
<evidence type="ECO:0000256" key="1">
    <source>
        <dbReference type="ARBA" id="ARBA00022491"/>
    </source>
</evidence>
<keyword evidence="1" id="KW-0678">Repressor</keyword>
<dbReference type="PRINTS" id="PR00455">
    <property type="entry name" value="HTHTETR"/>
</dbReference>
<dbReference type="InterPro" id="IPR001647">
    <property type="entry name" value="HTH_TetR"/>
</dbReference>
<evidence type="ECO:0000313" key="7">
    <source>
        <dbReference type="EMBL" id="SMD32937.1"/>
    </source>
</evidence>
<dbReference type="GO" id="GO:0003700">
    <property type="term" value="F:DNA-binding transcription factor activity"/>
    <property type="evidence" value="ECO:0007669"/>
    <property type="project" value="TreeGrafter"/>
</dbReference>
<dbReference type="EMBL" id="FWYF01000001">
    <property type="protein sequence ID" value="SMD32937.1"/>
    <property type="molecule type" value="Genomic_DNA"/>
</dbReference>
<evidence type="ECO:0000256" key="2">
    <source>
        <dbReference type="ARBA" id="ARBA00023015"/>
    </source>
</evidence>
<evidence type="ECO:0000256" key="5">
    <source>
        <dbReference type="PROSITE-ProRule" id="PRU00335"/>
    </source>
</evidence>
<dbReference type="Gene3D" id="1.10.357.10">
    <property type="entry name" value="Tetracycline Repressor, domain 2"/>
    <property type="match status" value="1"/>
</dbReference>
<evidence type="ECO:0000313" key="8">
    <source>
        <dbReference type="Proteomes" id="UP000192472"/>
    </source>
</evidence>
<dbReference type="Pfam" id="PF00440">
    <property type="entry name" value="TetR_N"/>
    <property type="match status" value="1"/>
</dbReference>
<dbReference type="PANTHER" id="PTHR30055:SF175">
    <property type="entry name" value="HTH-TYPE TRANSCRIPTIONAL REPRESSOR KSTR2"/>
    <property type="match status" value="1"/>
</dbReference>
<proteinExistence type="predicted"/>
<accession>A0A1W2G8E1</accession>
<dbReference type="SUPFAM" id="SSF48498">
    <property type="entry name" value="Tetracyclin repressor-like, C-terminal domain"/>
    <property type="match status" value="1"/>
</dbReference>
<dbReference type="PROSITE" id="PS50977">
    <property type="entry name" value="HTH_TETR_2"/>
    <property type="match status" value="1"/>
</dbReference>
<feature type="domain" description="HTH tetR-type" evidence="6">
    <location>
        <begin position="3"/>
        <end position="63"/>
    </location>
</feature>
<keyword evidence="2" id="KW-0805">Transcription regulation</keyword>
<name>A0A1W2G8E1_REIFA</name>
<evidence type="ECO:0000256" key="4">
    <source>
        <dbReference type="ARBA" id="ARBA00023163"/>
    </source>
</evidence>
<dbReference type="InterPro" id="IPR036271">
    <property type="entry name" value="Tet_transcr_reg_TetR-rel_C_sf"/>
</dbReference>
<keyword evidence="3 5" id="KW-0238">DNA-binding</keyword>
<dbReference type="PANTHER" id="PTHR30055">
    <property type="entry name" value="HTH-TYPE TRANSCRIPTIONAL REGULATOR RUTR"/>
    <property type="match status" value="1"/>
</dbReference>